<evidence type="ECO:0000313" key="3">
    <source>
        <dbReference type="Proteomes" id="UP000031668"/>
    </source>
</evidence>
<feature type="signal peptide" evidence="1">
    <location>
        <begin position="1"/>
        <end position="18"/>
    </location>
</feature>
<evidence type="ECO:0000313" key="2">
    <source>
        <dbReference type="EMBL" id="KII67820.1"/>
    </source>
</evidence>
<keyword evidence="3" id="KW-1185">Reference proteome</keyword>
<proteinExistence type="predicted"/>
<name>A0A0C2MUG4_THEKT</name>
<organism evidence="2 3">
    <name type="scientific">Thelohanellus kitauei</name>
    <name type="common">Myxosporean</name>
    <dbReference type="NCBI Taxonomy" id="669202"/>
    <lineage>
        <taxon>Eukaryota</taxon>
        <taxon>Metazoa</taxon>
        <taxon>Cnidaria</taxon>
        <taxon>Myxozoa</taxon>
        <taxon>Myxosporea</taxon>
        <taxon>Bivalvulida</taxon>
        <taxon>Platysporina</taxon>
        <taxon>Myxobolidae</taxon>
        <taxon>Thelohanellus</taxon>
    </lineage>
</organism>
<protein>
    <submittedName>
        <fullName evidence="2">Uncharacterized protein</fullName>
    </submittedName>
</protein>
<sequence>MSYIYFGIFLHIILSVRASIDKRQTMCPAGCNPACAPACNPQCCTSPQGVSAAFLSAASTALCPPSCQPVAPGSQYYYNGYQGMCPPGCGPMVPPPVPTGIDTPSPAAALQAASVAAKALQGLLSTAYAGLCPPVCQSQCAGCSPSCCASLLAKCASNAAMPGCH</sequence>
<accession>A0A0C2MUG4</accession>
<dbReference type="Proteomes" id="UP000031668">
    <property type="component" value="Unassembled WGS sequence"/>
</dbReference>
<reference evidence="2 3" key="1">
    <citation type="journal article" date="2014" name="Genome Biol. Evol.">
        <title>The genome of the myxosporean Thelohanellus kitauei shows adaptations to nutrient acquisition within its fish host.</title>
        <authorList>
            <person name="Yang Y."/>
            <person name="Xiong J."/>
            <person name="Zhou Z."/>
            <person name="Huo F."/>
            <person name="Miao W."/>
            <person name="Ran C."/>
            <person name="Liu Y."/>
            <person name="Zhang J."/>
            <person name="Feng J."/>
            <person name="Wang M."/>
            <person name="Wang M."/>
            <person name="Wang L."/>
            <person name="Yao B."/>
        </authorList>
    </citation>
    <scope>NUCLEOTIDE SEQUENCE [LARGE SCALE GENOMIC DNA]</scope>
    <source>
        <strain evidence="2">Wuqing</strain>
    </source>
</reference>
<feature type="chain" id="PRO_5002168990" evidence="1">
    <location>
        <begin position="19"/>
        <end position="165"/>
    </location>
</feature>
<dbReference type="EMBL" id="JWZT01003070">
    <property type="protein sequence ID" value="KII67820.1"/>
    <property type="molecule type" value="Genomic_DNA"/>
</dbReference>
<keyword evidence="1" id="KW-0732">Signal</keyword>
<dbReference type="AlphaFoldDB" id="A0A0C2MUG4"/>
<evidence type="ECO:0000256" key="1">
    <source>
        <dbReference type="SAM" id="SignalP"/>
    </source>
</evidence>
<gene>
    <name evidence="2" type="ORF">RF11_03756</name>
</gene>
<comment type="caution">
    <text evidence="2">The sequence shown here is derived from an EMBL/GenBank/DDBJ whole genome shotgun (WGS) entry which is preliminary data.</text>
</comment>